<keyword evidence="6 13" id="KW-0552">Olfaction</keyword>
<keyword evidence="16" id="KW-1185">Reference proteome</keyword>
<evidence type="ECO:0000256" key="3">
    <source>
        <dbReference type="ARBA" id="ARBA00022475"/>
    </source>
</evidence>
<dbReference type="FunFam" id="1.10.1220.70:FF:000001">
    <property type="entry name" value="Olfactory receptor"/>
    <property type="match status" value="1"/>
</dbReference>
<keyword evidence="11 12" id="KW-0807">Transducer</keyword>
<feature type="transmembrane region" description="Helical" evidence="13">
    <location>
        <begin position="71"/>
        <end position="93"/>
    </location>
</feature>
<evidence type="ECO:0000259" key="14">
    <source>
        <dbReference type="PROSITE" id="PS50262"/>
    </source>
</evidence>
<dbReference type="PRINTS" id="PR00245">
    <property type="entry name" value="OLFACTORYR"/>
</dbReference>
<evidence type="ECO:0000256" key="5">
    <source>
        <dbReference type="ARBA" id="ARBA00022692"/>
    </source>
</evidence>
<dbReference type="Gene3D" id="1.20.1070.10">
    <property type="entry name" value="Rhodopsin 7-helix transmembrane proteins"/>
    <property type="match status" value="1"/>
</dbReference>
<keyword evidence="9 13" id="KW-0472">Membrane</keyword>
<dbReference type="GO" id="GO:0005886">
    <property type="term" value="C:plasma membrane"/>
    <property type="evidence" value="ECO:0007669"/>
    <property type="project" value="UniProtKB-SubCell"/>
</dbReference>
<dbReference type="PROSITE" id="PS50262">
    <property type="entry name" value="G_PROTEIN_RECEP_F1_2"/>
    <property type="match status" value="1"/>
</dbReference>
<reference evidence="15" key="3">
    <citation type="submission" date="2025-09" db="UniProtKB">
        <authorList>
            <consortium name="Ensembl"/>
        </authorList>
    </citation>
    <scope>IDENTIFICATION</scope>
</reference>
<evidence type="ECO:0000256" key="13">
    <source>
        <dbReference type="RuleBase" id="RU363047"/>
    </source>
</evidence>
<dbReference type="GO" id="GO:0004930">
    <property type="term" value="F:G protein-coupled receptor activity"/>
    <property type="evidence" value="ECO:0007669"/>
    <property type="project" value="UniProtKB-KW"/>
</dbReference>
<evidence type="ECO:0000256" key="11">
    <source>
        <dbReference type="ARBA" id="ARBA00023224"/>
    </source>
</evidence>
<protein>
    <recommendedName>
        <fullName evidence="13">Olfactory receptor</fullName>
    </recommendedName>
</protein>
<dbReference type="AlphaFoldDB" id="A0A8C8W3K3"/>
<evidence type="ECO:0000256" key="6">
    <source>
        <dbReference type="ARBA" id="ARBA00022725"/>
    </source>
</evidence>
<evidence type="ECO:0000256" key="4">
    <source>
        <dbReference type="ARBA" id="ARBA00022606"/>
    </source>
</evidence>
<comment type="similarity">
    <text evidence="2 12">Belongs to the G-protein coupled receptor 1 family.</text>
</comment>
<reference evidence="15 16" key="1">
    <citation type="submission" date="2018-10" db="EMBL/GenBank/DDBJ databases">
        <title>Improved assembly of the deer mouse Peromyscus maniculatus genome.</title>
        <authorList>
            <person name="Lassance J.-M."/>
            <person name="Hoekstra H.E."/>
        </authorList>
    </citation>
    <scope>NUCLEOTIDE SEQUENCE [LARGE SCALE GENOMIC DNA]</scope>
</reference>
<name>A0A8C8W3K3_PERMB</name>
<dbReference type="SUPFAM" id="SSF81321">
    <property type="entry name" value="Family A G protein-coupled receptor-like"/>
    <property type="match status" value="1"/>
</dbReference>
<gene>
    <name evidence="15" type="primary">LOC102926091</name>
</gene>
<dbReference type="GO" id="GO:0004984">
    <property type="term" value="F:olfactory receptor activity"/>
    <property type="evidence" value="ECO:0007669"/>
    <property type="project" value="InterPro"/>
</dbReference>
<dbReference type="GeneTree" id="ENSGT00900000141017"/>
<dbReference type="FunFam" id="1.20.1070.10:FF:000007">
    <property type="entry name" value="Olfactory receptor"/>
    <property type="match status" value="1"/>
</dbReference>
<evidence type="ECO:0000313" key="15">
    <source>
        <dbReference type="Ensembl" id="ENSPEMP00000034954.1"/>
    </source>
</evidence>
<dbReference type="InterPro" id="IPR000725">
    <property type="entry name" value="Olfact_rcpt"/>
</dbReference>
<dbReference type="PROSITE" id="PS00237">
    <property type="entry name" value="G_PROTEIN_RECEP_F1_1"/>
    <property type="match status" value="1"/>
</dbReference>
<feature type="transmembrane region" description="Helical" evidence="13">
    <location>
        <begin position="282"/>
        <end position="300"/>
    </location>
</feature>
<keyword evidence="7 13" id="KW-1133">Transmembrane helix</keyword>
<evidence type="ECO:0000256" key="2">
    <source>
        <dbReference type="ARBA" id="ARBA00010663"/>
    </source>
</evidence>
<feature type="transmembrane region" description="Helical" evidence="13">
    <location>
        <begin position="151"/>
        <end position="173"/>
    </location>
</feature>
<dbReference type="Proteomes" id="UP000694547">
    <property type="component" value="Chromosome 4"/>
</dbReference>
<organism evidence="15 16">
    <name type="scientific">Peromyscus maniculatus bairdii</name>
    <name type="common">Prairie deer mouse</name>
    <dbReference type="NCBI Taxonomy" id="230844"/>
    <lineage>
        <taxon>Eukaryota</taxon>
        <taxon>Metazoa</taxon>
        <taxon>Chordata</taxon>
        <taxon>Craniata</taxon>
        <taxon>Vertebrata</taxon>
        <taxon>Euteleostomi</taxon>
        <taxon>Mammalia</taxon>
        <taxon>Eutheria</taxon>
        <taxon>Euarchontoglires</taxon>
        <taxon>Glires</taxon>
        <taxon>Rodentia</taxon>
        <taxon>Myomorpha</taxon>
        <taxon>Muroidea</taxon>
        <taxon>Cricetidae</taxon>
        <taxon>Neotominae</taxon>
        <taxon>Peromyscus</taxon>
    </lineage>
</organism>
<dbReference type="CDD" id="cd15939">
    <property type="entry name" value="7tmA_OR4A-like"/>
    <property type="match status" value="1"/>
</dbReference>
<dbReference type="Pfam" id="PF13853">
    <property type="entry name" value="7tm_4"/>
    <property type="match status" value="1"/>
</dbReference>
<keyword evidence="5 12" id="KW-0812">Transmembrane</keyword>
<feature type="transmembrane region" description="Helical" evidence="13">
    <location>
        <begin position="36"/>
        <end position="59"/>
    </location>
</feature>
<keyword evidence="8 12" id="KW-0297">G-protein coupled receptor</keyword>
<evidence type="ECO:0000256" key="10">
    <source>
        <dbReference type="ARBA" id="ARBA00023170"/>
    </source>
</evidence>
<evidence type="ECO:0000256" key="8">
    <source>
        <dbReference type="ARBA" id="ARBA00023040"/>
    </source>
</evidence>
<keyword evidence="4 13" id="KW-0716">Sensory transduction</keyword>
<dbReference type="InterPro" id="IPR050427">
    <property type="entry name" value="Olfactory_Receptors"/>
</dbReference>
<accession>A0A8C8W3K3</accession>
<evidence type="ECO:0000256" key="7">
    <source>
        <dbReference type="ARBA" id="ARBA00022989"/>
    </source>
</evidence>
<feature type="transmembrane region" description="Helical" evidence="13">
    <location>
        <begin position="205"/>
        <end position="236"/>
    </location>
</feature>
<keyword evidence="3 13" id="KW-1003">Cell membrane</keyword>
<comment type="subcellular location">
    <subcellularLocation>
        <location evidence="1 13">Cell membrane</location>
        <topology evidence="1 13">Multi-pass membrane protein</topology>
    </subcellularLocation>
</comment>
<dbReference type="InterPro" id="IPR000276">
    <property type="entry name" value="GPCR_Rhodpsn"/>
</dbReference>
<feature type="transmembrane region" description="Helical" evidence="13">
    <location>
        <begin position="113"/>
        <end position="131"/>
    </location>
</feature>
<keyword evidence="10 12" id="KW-0675">Receptor</keyword>
<sequence length="325" mass="37033">VNRLYFIFLLKIMQNQSFVTEFILLGLSQNPKVEKILFVVFLLIYLTTIGGNMTIVVTIMWSPALLGSPMYFFLAFLSLLDACVSSIVTPKMIVDLFYKRKTISFECCMTQVFAVHFFSAVELIILAAMAYDRYVAICKPLHYFSIMSRRVCGTLVEVAWAGGFLHSIIQIIFTLQLPFCGPNFIDHFICDLFPLLKLACTDTRIFIILVFANSGSLCIIIFSFLLVSYGVILFSLRAHSSEGRRKALSTCGSHITVVVLFFVPCILIYARPTSPFSLEKNVFIFAVVLTPLLNPMVYTFRNKEMKNAIRKIKMWKRLKVVSDKF</sequence>
<feature type="domain" description="G-protein coupled receptors family 1 profile" evidence="14">
    <location>
        <begin position="51"/>
        <end position="298"/>
    </location>
</feature>
<dbReference type="PRINTS" id="PR00237">
    <property type="entry name" value="GPCRRHODOPSN"/>
</dbReference>
<reference evidence="15" key="2">
    <citation type="submission" date="2025-08" db="UniProtKB">
        <authorList>
            <consortium name="Ensembl"/>
        </authorList>
    </citation>
    <scope>IDENTIFICATION</scope>
</reference>
<proteinExistence type="inferred from homology"/>
<dbReference type="InterPro" id="IPR017452">
    <property type="entry name" value="GPCR_Rhodpsn_7TM"/>
</dbReference>
<dbReference type="Ensembl" id="ENSPEMT00000042432.1">
    <property type="protein sequence ID" value="ENSPEMP00000034954.1"/>
    <property type="gene ID" value="ENSPEMG00000026341.1"/>
</dbReference>
<feature type="transmembrane region" description="Helical" evidence="13">
    <location>
        <begin position="248"/>
        <end position="270"/>
    </location>
</feature>
<evidence type="ECO:0000256" key="1">
    <source>
        <dbReference type="ARBA" id="ARBA00004651"/>
    </source>
</evidence>
<evidence type="ECO:0000256" key="12">
    <source>
        <dbReference type="RuleBase" id="RU000688"/>
    </source>
</evidence>
<evidence type="ECO:0000256" key="9">
    <source>
        <dbReference type="ARBA" id="ARBA00023136"/>
    </source>
</evidence>
<dbReference type="PANTHER" id="PTHR48002">
    <property type="entry name" value="OLFACTORY RECEPTOR"/>
    <property type="match status" value="1"/>
</dbReference>
<evidence type="ECO:0000313" key="16">
    <source>
        <dbReference type="Proteomes" id="UP000694547"/>
    </source>
</evidence>